<reference evidence="6 7" key="1">
    <citation type="submission" date="2023-05" db="EMBL/GenBank/DDBJ databases">
        <title>Chelatococcus sp. nov., a moderately thermophilic bacterium isolated from hot spring microbial mat.</title>
        <authorList>
            <person name="Hu C.-J."/>
            <person name="Li W.-J."/>
        </authorList>
    </citation>
    <scope>NUCLEOTIDE SEQUENCE [LARGE SCALE GENOMIC DNA]</scope>
    <source>
        <strain evidence="6 7">SYSU G07232</strain>
    </source>
</reference>
<dbReference type="SUPFAM" id="SSF52096">
    <property type="entry name" value="ClpP/crotonase"/>
    <property type="match status" value="1"/>
</dbReference>
<evidence type="ECO:0000313" key="7">
    <source>
        <dbReference type="Proteomes" id="UP001321492"/>
    </source>
</evidence>
<evidence type="ECO:0000256" key="4">
    <source>
        <dbReference type="ARBA" id="ARBA00022825"/>
    </source>
</evidence>
<evidence type="ECO:0000256" key="2">
    <source>
        <dbReference type="ARBA" id="ARBA00022670"/>
    </source>
</evidence>
<keyword evidence="2" id="KW-0645">Protease</keyword>
<organism evidence="6 7">
    <name type="scientific">Chelatococcus albus</name>
    <dbReference type="NCBI Taxonomy" id="3047466"/>
    <lineage>
        <taxon>Bacteria</taxon>
        <taxon>Pseudomonadati</taxon>
        <taxon>Pseudomonadota</taxon>
        <taxon>Alphaproteobacteria</taxon>
        <taxon>Hyphomicrobiales</taxon>
        <taxon>Chelatococcaceae</taxon>
        <taxon>Chelatococcus</taxon>
    </lineage>
</organism>
<dbReference type="InterPro" id="IPR047272">
    <property type="entry name" value="S49_SppA_C"/>
</dbReference>
<name>A0ABT7AG34_9HYPH</name>
<evidence type="ECO:0000259" key="5">
    <source>
        <dbReference type="Pfam" id="PF01343"/>
    </source>
</evidence>
<dbReference type="InterPro" id="IPR002142">
    <property type="entry name" value="Peptidase_S49"/>
</dbReference>
<dbReference type="Gene3D" id="6.20.330.10">
    <property type="match status" value="1"/>
</dbReference>
<comment type="caution">
    <text evidence="6">The sequence shown here is derived from an EMBL/GenBank/DDBJ whole genome shotgun (WGS) entry which is preliminary data.</text>
</comment>
<accession>A0ABT7AG34</accession>
<dbReference type="PANTHER" id="PTHR42987:SF8">
    <property type="entry name" value="PROTEINASE"/>
    <property type="match status" value="1"/>
</dbReference>
<dbReference type="Pfam" id="PF01343">
    <property type="entry name" value="Peptidase_S49"/>
    <property type="match status" value="1"/>
</dbReference>
<keyword evidence="7" id="KW-1185">Reference proteome</keyword>
<evidence type="ECO:0000256" key="3">
    <source>
        <dbReference type="ARBA" id="ARBA00022801"/>
    </source>
</evidence>
<sequence length="285" mass="30801">MRLPKPFHRLVPARFRARTPLVPVVRLAGPIGIPMPFRQSLSLATLAVRLQAAFSIPDIKAVALTINSPGGSAVQSHLIMRRIRALAEEKKVSVFAFAEDAAASGGYMLALAADEIFVDPASIVGSIGVVAAGFGFDKLIERIGIDRRVYAAGEEKVILDPFRPERDADVERLKRVQGLIHAHFIDLVKERRGARLKGDDATLFSGAFWTGAEAVDLGLADGIGDLRAVMRERFGEKVQLRLVEGPRPFGLGRLLGASAETAARFDAGALLAAVEDRALWSRYGL</sequence>
<evidence type="ECO:0000313" key="6">
    <source>
        <dbReference type="EMBL" id="MDJ1157809.1"/>
    </source>
</evidence>
<dbReference type="InterPro" id="IPR029045">
    <property type="entry name" value="ClpP/crotonase-like_dom_sf"/>
</dbReference>
<proteinExistence type="inferred from homology"/>
<evidence type="ECO:0000256" key="1">
    <source>
        <dbReference type="ARBA" id="ARBA00008683"/>
    </source>
</evidence>
<dbReference type="PANTHER" id="PTHR42987">
    <property type="entry name" value="PEPTIDASE S49"/>
    <property type="match status" value="1"/>
</dbReference>
<keyword evidence="3" id="KW-0378">Hydrolase</keyword>
<dbReference type="Proteomes" id="UP001321492">
    <property type="component" value="Unassembled WGS sequence"/>
</dbReference>
<gene>
    <name evidence="6" type="ORF">QNA08_06140</name>
</gene>
<feature type="domain" description="Peptidase S49" evidence="5">
    <location>
        <begin position="89"/>
        <end position="232"/>
    </location>
</feature>
<comment type="similarity">
    <text evidence="1">Belongs to the peptidase S49 family.</text>
</comment>
<keyword evidence="4" id="KW-0720">Serine protease</keyword>
<protein>
    <submittedName>
        <fullName evidence="6">S49 family peptidase</fullName>
    </submittedName>
</protein>
<dbReference type="RefSeq" id="WP_283739806.1">
    <property type="nucleotide sequence ID" value="NZ_JASJEV010000003.1"/>
</dbReference>
<dbReference type="CDD" id="cd07023">
    <property type="entry name" value="S49_Sppa_N_C"/>
    <property type="match status" value="1"/>
</dbReference>
<dbReference type="EMBL" id="JASJEV010000003">
    <property type="protein sequence ID" value="MDJ1157809.1"/>
    <property type="molecule type" value="Genomic_DNA"/>
</dbReference>
<dbReference type="Gene3D" id="3.90.226.10">
    <property type="entry name" value="2-enoyl-CoA Hydratase, Chain A, domain 1"/>
    <property type="match status" value="1"/>
</dbReference>